<name>I4BI90_MYCCN</name>
<reference evidence="2 3" key="1">
    <citation type="submission" date="2012-06" db="EMBL/GenBank/DDBJ databases">
        <title>Complete sequence of chromosome of Mycobacterium chubuense NBB4.</title>
        <authorList>
            <consortium name="US DOE Joint Genome Institute"/>
            <person name="Lucas S."/>
            <person name="Han J."/>
            <person name="Lapidus A."/>
            <person name="Cheng J.-F."/>
            <person name="Goodwin L."/>
            <person name="Pitluck S."/>
            <person name="Peters L."/>
            <person name="Mikhailova N."/>
            <person name="Teshima H."/>
            <person name="Detter J.C."/>
            <person name="Han C."/>
            <person name="Tapia R."/>
            <person name="Land M."/>
            <person name="Hauser L."/>
            <person name="Kyrpides N."/>
            <person name="Ivanova N."/>
            <person name="Pagani I."/>
            <person name="Mattes T."/>
            <person name="Holmes A."/>
            <person name="Rutledge P."/>
            <person name="Paulsen I."/>
            <person name="Coleman N."/>
            <person name="Woyke T."/>
        </authorList>
    </citation>
    <scope>NUCLEOTIDE SEQUENCE [LARGE SCALE GENOMIC DNA]</scope>
    <source>
        <strain evidence="2 3">NBB4</strain>
    </source>
</reference>
<proteinExistence type="predicted"/>
<dbReference type="STRING" id="710421.Mycch_2214"/>
<dbReference type="AlphaFoldDB" id="I4BI90"/>
<evidence type="ECO:0000256" key="1">
    <source>
        <dbReference type="SAM" id="MobiDB-lite"/>
    </source>
</evidence>
<keyword evidence="3" id="KW-1185">Reference proteome</keyword>
<feature type="region of interest" description="Disordered" evidence="1">
    <location>
        <begin position="1"/>
        <end position="21"/>
    </location>
</feature>
<dbReference type="OrthoDB" id="9956204at2"/>
<evidence type="ECO:0000313" key="2">
    <source>
        <dbReference type="EMBL" id="AFM16997.1"/>
    </source>
</evidence>
<dbReference type="eggNOG" id="ENOG50328EC">
    <property type="taxonomic scope" value="Bacteria"/>
</dbReference>
<dbReference type="KEGG" id="mcb:Mycch_2214"/>
<dbReference type="EMBL" id="CP003053">
    <property type="protein sequence ID" value="AFM16997.1"/>
    <property type="molecule type" value="Genomic_DNA"/>
</dbReference>
<organism evidence="2 3">
    <name type="scientific">Mycolicibacterium chubuense (strain NBB4)</name>
    <name type="common">Mycobacterium chubuense</name>
    <dbReference type="NCBI Taxonomy" id="710421"/>
    <lineage>
        <taxon>Bacteria</taxon>
        <taxon>Bacillati</taxon>
        <taxon>Actinomycetota</taxon>
        <taxon>Actinomycetes</taxon>
        <taxon>Mycobacteriales</taxon>
        <taxon>Mycobacteriaceae</taxon>
        <taxon>Mycolicibacterium</taxon>
    </lineage>
</organism>
<dbReference type="RefSeq" id="WP_014815477.1">
    <property type="nucleotide sequence ID" value="NC_018027.1"/>
</dbReference>
<dbReference type="HOGENOM" id="CLU_2917656_0_0_11"/>
<accession>I4BI90</accession>
<sequence length="61" mass="6680">MSSKPQAGPNGYQEPRPDHLPLSAAVWDASHNFGRSSQTVVQKLYDAVKQLEADVIAMRGE</sequence>
<gene>
    <name evidence="2" type="ordered locus">Mycch_2214</name>
</gene>
<evidence type="ECO:0000313" key="3">
    <source>
        <dbReference type="Proteomes" id="UP000006057"/>
    </source>
</evidence>
<protein>
    <submittedName>
        <fullName evidence="2">Uncharacterized protein</fullName>
    </submittedName>
</protein>
<dbReference type="Proteomes" id="UP000006057">
    <property type="component" value="Chromosome"/>
</dbReference>